<sequence>MIDHSRTGKGKAGAPREVFPGRTRLPLVLQGMNRDYVGRLPGGGLLISSPGAGSLLQDMAEEEAAPLRDGLAGIVRAAGDVLDNPTATRTEIRDVACHLLDVLMDVAVEP</sequence>
<keyword evidence="2" id="KW-1185">Reference proteome</keyword>
<evidence type="ECO:0000313" key="2">
    <source>
        <dbReference type="Proteomes" id="UP000603708"/>
    </source>
</evidence>
<dbReference type="Proteomes" id="UP000603708">
    <property type="component" value="Unassembled WGS sequence"/>
</dbReference>
<dbReference type="EMBL" id="BNCD01000006">
    <property type="protein sequence ID" value="GHH77895.1"/>
    <property type="molecule type" value="Genomic_DNA"/>
</dbReference>
<reference evidence="1" key="1">
    <citation type="journal article" date="2014" name="Int. J. Syst. Evol. Microbiol.">
        <title>Complete genome sequence of Corynebacterium casei LMG S-19264T (=DSM 44701T), isolated from a smear-ripened cheese.</title>
        <authorList>
            <consortium name="US DOE Joint Genome Institute (JGI-PGF)"/>
            <person name="Walter F."/>
            <person name="Albersmeier A."/>
            <person name="Kalinowski J."/>
            <person name="Ruckert C."/>
        </authorList>
    </citation>
    <scope>NUCLEOTIDE SEQUENCE</scope>
    <source>
        <strain evidence="1">JCM 5069</strain>
    </source>
</reference>
<evidence type="ECO:0000313" key="1">
    <source>
        <dbReference type="EMBL" id="GHH77895.1"/>
    </source>
</evidence>
<comment type="caution">
    <text evidence="1">The sequence shown here is derived from an EMBL/GenBank/DDBJ whole genome shotgun (WGS) entry which is preliminary data.</text>
</comment>
<name>A0A919G5W9_9ACTN</name>
<accession>A0A919G5W9</accession>
<protein>
    <submittedName>
        <fullName evidence="1">Uncharacterized protein</fullName>
    </submittedName>
</protein>
<organism evidence="1 2">
    <name type="scientific">Streptomyces sulfonofaciens</name>
    <dbReference type="NCBI Taxonomy" id="68272"/>
    <lineage>
        <taxon>Bacteria</taxon>
        <taxon>Bacillati</taxon>
        <taxon>Actinomycetota</taxon>
        <taxon>Actinomycetes</taxon>
        <taxon>Kitasatosporales</taxon>
        <taxon>Streptomycetaceae</taxon>
        <taxon>Streptomyces</taxon>
    </lineage>
</organism>
<proteinExistence type="predicted"/>
<reference evidence="1" key="2">
    <citation type="submission" date="2020-09" db="EMBL/GenBank/DDBJ databases">
        <authorList>
            <person name="Sun Q."/>
            <person name="Ohkuma M."/>
        </authorList>
    </citation>
    <scope>NUCLEOTIDE SEQUENCE</scope>
    <source>
        <strain evidence="1">JCM 5069</strain>
    </source>
</reference>
<gene>
    <name evidence="1" type="ORF">GCM10018793_27090</name>
</gene>
<dbReference type="RefSeq" id="WP_189931501.1">
    <property type="nucleotide sequence ID" value="NZ_BNCD01000006.1"/>
</dbReference>
<dbReference type="AlphaFoldDB" id="A0A919G5W9"/>